<dbReference type="AlphaFoldDB" id="A0A2P2PTP3"/>
<sequence length="47" mass="5057">MSADAIRSVKDVFSIPHSPPPCQNNRSSEIKGKATKLYVGKTPITVS</sequence>
<name>A0A2P2PTP3_RHIMU</name>
<feature type="region of interest" description="Disordered" evidence="1">
    <location>
        <begin position="1"/>
        <end position="30"/>
    </location>
</feature>
<reference evidence="2" key="1">
    <citation type="submission" date="2018-02" db="EMBL/GenBank/DDBJ databases">
        <title>Rhizophora mucronata_Transcriptome.</title>
        <authorList>
            <person name="Meera S.P."/>
            <person name="Sreeshan A."/>
            <person name="Augustine A."/>
        </authorList>
    </citation>
    <scope>NUCLEOTIDE SEQUENCE</scope>
    <source>
        <tissue evidence="2">Leaf</tissue>
    </source>
</reference>
<accession>A0A2P2PTP3</accession>
<proteinExistence type="predicted"/>
<dbReference type="EMBL" id="GGEC01077617">
    <property type="protein sequence ID" value="MBX58101.1"/>
    <property type="molecule type" value="Transcribed_RNA"/>
</dbReference>
<organism evidence="2">
    <name type="scientific">Rhizophora mucronata</name>
    <name type="common">Asiatic mangrove</name>
    <dbReference type="NCBI Taxonomy" id="61149"/>
    <lineage>
        <taxon>Eukaryota</taxon>
        <taxon>Viridiplantae</taxon>
        <taxon>Streptophyta</taxon>
        <taxon>Embryophyta</taxon>
        <taxon>Tracheophyta</taxon>
        <taxon>Spermatophyta</taxon>
        <taxon>Magnoliopsida</taxon>
        <taxon>eudicotyledons</taxon>
        <taxon>Gunneridae</taxon>
        <taxon>Pentapetalae</taxon>
        <taxon>rosids</taxon>
        <taxon>fabids</taxon>
        <taxon>Malpighiales</taxon>
        <taxon>Rhizophoraceae</taxon>
        <taxon>Rhizophora</taxon>
    </lineage>
</organism>
<protein>
    <submittedName>
        <fullName evidence="2">Uncharacterized protein</fullName>
    </submittedName>
</protein>
<evidence type="ECO:0000256" key="1">
    <source>
        <dbReference type="SAM" id="MobiDB-lite"/>
    </source>
</evidence>
<evidence type="ECO:0000313" key="2">
    <source>
        <dbReference type="EMBL" id="MBX58101.1"/>
    </source>
</evidence>